<reference evidence="2" key="1">
    <citation type="journal article" date="2019" name="Int. J. Syst. Evol. Microbiol.">
        <title>The Global Catalogue of Microorganisms (GCM) 10K type strain sequencing project: providing services to taxonomists for standard genome sequencing and annotation.</title>
        <authorList>
            <consortium name="The Broad Institute Genomics Platform"/>
            <consortium name="The Broad Institute Genome Sequencing Center for Infectious Disease"/>
            <person name="Wu L."/>
            <person name="Ma J."/>
        </authorList>
    </citation>
    <scope>NUCLEOTIDE SEQUENCE [LARGE SCALE GENOMIC DNA]</scope>
    <source>
        <strain evidence="2">CGMCC 4.7192</strain>
    </source>
</reference>
<comment type="caution">
    <text evidence="1">The sequence shown here is derived from an EMBL/GenBank/DDBJ whole genome shotgun (WGS) entry which is preliminary data.</text>
</comment>
<evidence type="ECO:0000313" key="2">
    <source>
        <dbReference type="Proteomes" id="UP001597294"/>
    </source>
</evidence>
<dbReference type="Pfam" id="PF01972">
    <property type="entry name" value="SDH_protease"/>
    <property type="match status" value="1"/>
</dbReference>
<dbReference type="EMBL" id="JBHUII010000011">
    <property type="protein sequence ID" value="MFD2207232.1"/>
    <property type="molecule type" value="Genomic_DNA"/>
</dbReference>
<dbReference type="Proteomes" id="UP001597294">
    <property type="component" value="Unassembled WGS sequence"/>
</dbReference>
<dbReference type="PANTHER" id="PTHR35984:SF1">
    <property type="entry name" value="PERIPLASMIC SERINE PROTEASE"/>
    <property type="match status" value="1"/>
</dbReference>
<dbReference type="RefSeq" id="WP_380253659.1">
    <property type="nucleotide sequence ID" value="NZ_JBHUII010000011.1"/>
</dbReference>
<keyword evidence="2" id="KW-1185">Reference proteome</keyword>
<dbReference type="Gene3D" id="3.90.226.10">
    <property type="entry name" value="2-enoyl-CoA Hydratase, Chain A, domain 1"/>
    <property type="match status" value="1"/>
</dbReference>
<evidence type="ECO:0000313" key="1">
    <source>
        <dbReference type="EMBL" id="MFD2207232.1"/>
    </source>
</evidence>
<proteinExistence type="predicted"/>
<evidence type="ECO:0008006" key="3">
    <source>
        <dbReference type="Google" id="ProtNLM"/>
    </source>
</evidence>
<organism evidence="1 2">
    <name type="scientific">Kiloniella antarctica</name>
    <dbReference type="NCBI Taxonomy" id="1550907"/>
    <lineage>
        <taxon>Bacteria</taxon>
        <taxon>Pseudomonadati</taxon>
        <taxon>Pseudomonadota</taxon>
        <taxon>Alphaproteobacteria</taxon>
        <taxon>Rhodospirillales</taxon>
        <taxon>Kiloniellaceae</taxon>
        <taxon>Kiloniella</taxon>
    </lineage>
</organism>
<dbReference type="InterPro" id="IPR029045">
    <property type="entry name" value="ClpP/crotonase-like_dom_sf"/>
</dbReference>
<protein>
    <recommendedName>
        <fullName evidence="3">Serine protease</fullName>
    </recommendedName>
</protein>
<accession>A0ABW5BMV7</accession>
<dbReference type="PANTHER" id="PTHR35984">
    <property type="entry name" value="PERIPLASMIC SERINE PROTEASE"/>
    <property type="match status" value="1"/>
</dbReference>
<gene>
    <name evidence="1" type="ORF">ACFSKO_16510</name>
</gene>
<name>A0ABW5BMV7_9PROT</name>
<sequence>MADHTERLEILKTIEEQRGSKAILYVTGDRPGLETQIAKDVHDIFVDHLDAIGPTEKISLILHTNGGDTAAAWRLVNLLHIFSEKLEVIIPSKSLSSGTIIALGADNIVMTKQAVLGPIDPSVNSPMNPQIPGAAPNAKYPVSVEAVQGYLNIATEELGMKSDDALAQIFTQFSNQVHPLILGQIYRSRSQIRLLGTELLKKQVKDSMKIDQIVSFLCSETGSHDYTINRREAKNLGLNIENPTQEFYGIVKSLYGNFTEDMELRNPLNPVNYLDEDGKGDYQFTRLIVESTAKEPDHFVSKGTFTRVDNQPAPNGLVTQLIQDNREFEGWIRL</sequence>
<dbReference type="InterPro" id="IPR002825">
    <property type="entry name" value="Pept_S49_ser-pept_pro"/>
</dbReference>
<dbReference type="SUPFAM" id="SSF52096">
    <property type="entry name" value="ClpP/crotonase"/>
    <property type="match status" value="1"/>
</dbReference>